<evidence type="ECO:0000313" key="18">
    <source>
        <dbReference type="Proteomes" id="UP001497497"/>
    </source>
</evidence>
<keyword evidence="3 14" id="KW-0812">Transmembrane</keyword>
<dbReference type="PANTHER" id="PTHR21624">
    <property type="entry name" value="STEROL DESATURASE-RELATED PROTEIN"/>
    <property type="match status" value="1"/>
</dbReference>
<dbReference type="EC" id="1.14.16.5" evidence="11"/>
<dbReference type="AlphaFoldDB" id="A0AAV2HIY1"/>
<feature type="transmembrane region" description="Helical" evidence="14">
    <location>
        <begin position="329"/>
        <end position="352"/>
    </location>
</feature>
<evidence type="ECO:0000256" key="13">
    <source>
        <dbReference type="ARBA" id="ARBA00047556"/>
    </source>
</evidence>
<accession>A0AAV2HIY1</accession>
<evidence type="ECO:0000256" key="14">
    <source>
        <dbReference type="SAM" id="Phobius"/>
    </source>
</evidence>
<keyword evidence="18" id="KW-1185">Reference proteome</keyword>
<evidence type="ECO:0000259" key="16">
    <source>
        <dbReference type="Pfam" id="PF24858"/>
    </source>
</evidence>
<evidence type="ECO:0000256" key="4">
    <source>
        <dbReference type="ARBA" id="ARBA00022824"/>
    </source>
</evidence>
<evidence type="ECO:0000259" key="15">
    <source>
        <dbReference type="Pfam" id="PF04116"/>
    </source>
</evidence>
<name>A0AAV2HIY1_LYMST</name>
<dbReference type="InterPro" id="IPR056853">
    <property type="entry name" value="AGMP_C"/>
</dbReference>
<protein>
    <recommendedName>
        <fullName evidence="12">Alkylglycerol monooxygenase</fullName>
        <ecNumber evidence="11">1.14.16.5</ecNumber>
    </recommendedName>
</protein>
<organism evidence="17 18">
    <name type="scientific">Lymnaea stagnalis</name>
    <name type="common">Great pond snail</name>
    <name type="synonym">Helix stagnalis</name>
    <dbReference type="NCBI Taxonomy" id="6523"/>
    <lineage>
        <taxon>Eukaryota</taxon>
        <taxon>Metazoa</taxon>
        <taxon>Spiralia</taxon>
        <taxon>Lophotrochozoa</taxon>
        <taxon>Mollusca</taxon>
        <taxon>Gastropoda</taxon>
        <taxon>Heterobranchia</taxon>
        <taxon>Euthyneura</taxon>
        <taxon>Panpulmonata</taxon>
        <taxon>Hygrophila</taxon>
        <taxon>Lymnaeoidea</taxon>
        <taxon>Lymnaeidae</taxon>
        <taxon>Lymnaea</taxon>
    </lineage>
</organism>
<dbReference type="EMBL" id="CAXITT010000156">
    <property type="protein sequence ID" value="CAL1533943.1"/>
    <property type="molecule type" value="Genomic_DNA"/>
</dbReference>
<evidence type="ECO:0000256" key="9">
    <source>
        <dbReference type="ARBA" id="ARBA00023136"/>
    </source>
</evidence>
<evidence type="ECO:0000256" key="7">
    <source>
        <dbReference type="ARBA" id="ARBA00023004"/>
    </source>
</evidence>
<dbReference type="GO" id="GO:0005789">
    <property type="term" value="C:endoplasmic reticulum membrane"/>
    <property type="evidence" value="ECO:0007669"/>
    <property type="project" value="UniProtKB-SubCell"/>
</dbReference>
<keyword evidence="5 14" id="KW-1133">Transmembrane helix</keyword>
<sequence length="511" mass="59682">MDTRSLSSYGLNFRALFYMVTPNETSYEKFKDVPNFVQEAVPYCTILMVLECLLLKLQGKDLPRINDGVNSMTHGLLSALHVLLFRAIELVIYVWIYHNWRFIDLPWNNPWTWILGMVCTDFLYYWFHRLSHESNIVWASHQVHHSSEDYNFTTALRQSLMQRYYCMLMYFPMALCIPPTVFHVHQQFNLLFQFWLHTEVVTTLGPLEYIFNTPSHHRVHHGRNPYCIDKNFAGTLIIWDRIFNTFQAEGEKVEYGLVHPNNFWSPLYGQFYYYWYIVGLVRKYKGLANKLSAVFKGPGWEPGKPWRGLYEEIPEVQPPVKKYNSNLPWWANVYVLIHFTLVFAYFGLVAPYKKQMTFLISLGFVAFFIYSVSVFGVLYDHRKYGYLLEFLRCVLTLVVIHIVSGHVTVDMSFATALMILYVVSAALWVLLGALNYDIYDKNWPRIEDHGIPLDTKVPHNMKPIAQRLQSTEDILPEKPGLTLHLEISSESVLSAICAPTAQFIANTNTRI</sequence>
<evidence type="ECO:0000256" key="10">
    <source>
        <dbReference type="ARBA" id="ARBA00038190"/>
    </source>
</evidence>
<comment type="caution">
    <text evidence="17">The sequence shown here is derived from an EMBL/GenBank/DDBJ whole genome shotgun (WGS) entry which is preliminary data.</text>
</comment>
<comment type="catalytic activity">
    <reaction evidence="13">
        <text>1-O-(1,2-saturated-alkyl)-sn-glycerol + (6R)-L-erythro-5,6,7,8-tetrahydrobiopterin + O2 = a 1-(1-hydroxyalkyl)-sn-glycerol + (6R)-L-erythro-6,7-dihydrobiopterin + H2O</text>
        <dbReference type="Rhea" id="RHEA:36255"/>
        <dbReference type="ChEBI" id="CHEBI:15377"/>
        <dbReference type="ChEBI" id="CHEBI:15379"/>
        <dbReference type="ChEBI" id="CHEBI:43120"/>
        <dbReference type="ChEBI" id="CHEBI:59560"/>
        <dbReference type="ChEBI" id="CHEBI:73418"/>
        <dbReference type="ChEBI" id="CHEBI:83957"/>
        <dbReference type="EC" id="1.14.16.5"/>
    </reaction>
</comment>
<feature type="transmembrane region" description="Helical" evidence="14">
    <location>
        <begin position="413"/>
        <end position="436"/>
    </location>
</feature>
<evidence type="ECO:0000256" key="1">
    <source>
        <dbReference type="ARBA" id="ARBA00001962"/>
    </source>
</evidence>
<dbReference type="GO" id="GO:0050479">
    <property type="term" value="F:glyceryl-ether monooxygenase activity"/>
    <property type="evidence" value="ECO:0007669"/>
    <property type="project" value="UniProtKB-EC"/>
</dbReference>
<evidence type="ECO:0000313" key="17">
    <source>
        <dbReference type="EMBL" id="CAL1533943.1"/>
    </source>
</evidence>
<comment type="cofactor">
    <cofactor evidence="1">
        <name>Fe cation</name>
        <dbReference type="ChEBI" id="CHEBI:24875"/>
    </cofactor>
</comment>
<dbReference type="Proteomes" id="UP001497497">
    <property type="component" value="Unassembled WGS sequence"/>
</dbReference>
<dbReference type="PANTHER" id="PTHR21624:SF1">
    <property type="entry name" value="ALKYLGLYCEROL MONOOXYGENASE"/>
    <property type="match status" value="1"/>
</dbReference>
<feature type="transmembrane region" description="Helical" evidence="14">
    <location>
        <begin position="164"/>
        <end position="184"/>
    </location>
</feature>
<dbReference type="InterPro" id="IPR006694">
    <property type="entry name" value="Fatty_acid_hydroxylase"/>
</dbReference>
<feature type="transmembrane region" description="Helical" evidence="14">
    <location>
        <begin position="386"/>
        <end position="407"/>
    </location>
</feature>
<feature type="domain" description="Alkylglycerol monooxygenase C-terminal" evidence="16">
    <location>
        <begin position="332"/>
        <end position="410"/>
    </location>
</feature>
<keyword evidence="8" id="KW-0443">Lipid metabolism</keyword>
<feature type="transmembrane region" description="Helical" evidence="14">
    <location>
        <begin position="110"/>
        <end position="127"/>
    </location>
</feature>
<keyword evidence="4" id="KW-0256">Endoplasmic reticulum</keyword>
<evidence type="ECO:0000256" key="5">
    <source>
        <dbReference type="ARBA" id="ARBA00022989"/>
    </source>
</evidence>
<dbReference type="InterPro" id="IPR051689">
    <property type="entry name" value="Sterol_desaturase/TMEM195"/>
</dbReference>
<comment type="subcellular location">
    <subcellularLocation>
        <location evidence="2">Endoplasmic reticulum membrane</location>
        <topology evidence="2">Multi-pass membrane protein</topology>
    </subcellularLocation>
</comment>
<dbReference type="GO" id="GO:0006643">
    <property type="term" value="P:membrane lipid metabolic process"/>
    <property type="evidence" value="ECO:0007669"/>
    <property type="project" value="TreeGrafter"/>
</dbReference>
<feature type="transmembrane region" description="Helical" evidence="14">
    <location>
        <begin position="78"/>
        <end position="98"/>
    </location>
</feature>
<feature type="domain" description="Fatty acid hydroxylase" evidence="15">
    <location>
        <begin position="113"/>
        <end position="245"/>
    </location>
</feature>
<reference evidence="17 18" key="1">
    <citation type="submission" date="2024-04" db="EMBL/GenBank/DDBJ databases">
        <authorList>
            <consortium name="Genoscope - CEA"/>
            <person name="William W."/>
        </authorList>
    </citation>
    <scope>NUCLEOTIDE SEQUENCE [LARGE SCALE GENOMIC DNA]</scope>
</reference>
<comment type="similarity">
    <text evidence="10">Belongs to the sterol desaturase family. TMEM195 subfamily.</text>
</comment>
<keyword evidence="6" id="KW-0560">Oxidoreductase</keyword>
<evidence type="ECO:0000256" key="3">
    <source>
        <dbReference type="ARBA" id="ARBA00022692"/>
    </source>
</evidence>
<dbReference type="Pfam" id="PF04116">
    <property type="entry name" value="FA_hydroxylase"/>
    <property type="match status" value="1"/>
</dbReference>
<dbReference type="Pfam" id="PF24858">
    <property type="entry name" value="AGMP_C"/>
    <property type="match status" value="1"/>
</dbReference>
<proteinExistence type="inferred from homology"/>
<evidence type="ECO:0000256" key="6">
    <source>
        <dbReference type="ARBA" id="ARBA00023002"/>
    </source>
</evidence>
<keyword evidence="7" id="KW-0408">Iron</keyword>
<evidence type="ECO:0000256" key="12">
    <source>
        <dbReference type="ARBA" id="ARBA00040992"/>
    </source>
</evidence>
<gene>
    <name evidence="17" type="ORF">GSLYS_00007903001</name>
</gene>
<feature type="transmembrane region" description="Helical" evidence="14">
    <location>
        <begin position="358"/>
        <end position="379"/>
    </location>
</feature>
<evidence type="ECO:0000256" key="8">
    <source>
        <dbReference type="ARBA" id="ARBA00023098"/>
    </source>
</evidence>
<evidence type="ECO:0000256" key="2">
    <source>
        <dbReference type="ARBA" id="ARBA00004477"/>
    </source>
</evidence>
<dbReference type="GO" id="GO:0008610">
    <property type="term" value="P:lipid biosynthetic process"/>
    <property type="evidence" value="ECO:0007669"/>
    <property type="project" value="InterPro"/>
</dbReference>
<keyword evidence="9 14" id="KW-0472">Membrane</keyword>
<dbReference type="GO" id="GO:0005506">
    <property type="term" value="F:iron ion binding"/>
    <property type="evidence" value="ECO:0007669"/>
    <property type="project" value="InterPro"/>
</dbReference>
<evidence type="ECO:0000256" key="11">
    <source>
        <dbReference type="ARBA" id="ARBA00039026"/>
    </source>
</evidence>